<gene>
    <name evidence="6" type="primary">yrbA</name>
    <name evidence="4" type="ORF">CYJ96_02920</name>
    <name evidence="5" type="ORF">GSF12_08815</name>
    <name evidence="6" type="ORF">NCTC10465_00620</name>
    <name evidence="3" type="ORF">NP7_08125</name>
</gene>
<evidence type="ECO:0000313" key="9">
    <source>
        <dbReference type="Proteomes" id="UP000255230"/>
    </source>
</evidence>
<evidence type="ECO:0000313" key="5">
    <source>
        <dbReference type="EMBL" id="QHG09967.1"/>
    </source>
</evidence>
<protein>
    <submittedName>
        <fullName evidence="4">BolA family transcriptional regulator</fullName>
    </submittedName>
    <submittedName>
        <fullName evidence="5">BolA/IbaG family iron-sulfur metabolism protein</fullName>
    </submittedName>
    <submittedName>
        <fullName evidence="6">Transcriptional regulator BolA</fullName>
    </submittedName>
</protein>
<reference evidence="7" key="1">
    <citation type="submission" date="2017-11" db="EMBL/GenBank/DDBJ databases">
        <title>Complete genome sequence of Moraxella osloensis NP7 isolated from human skin.</title>
        <authorList>
            <person name="Lee K."/>
            <person name="Lim J.Y."/>
            <person name="Hwang I."/>
        </authorList>
    </citation>
    <scope>NUCLEOTIDE SEQUENCE [LARGE SCALE GENOMIC DNA]</scope>
    <source>
        <strain evidence="7">NP7</strain>
    </source>
</reference>
<reference evidence="10" key="6">
    <citation type="submission" date="2019-12" db="EMBL/GenBank/DDBJ databases">
        <title>Whole genome sequence of Moraxella osloensis YV1.</title>
        <authorList>
            <person name="Batinovic S."/>
            <person name="Rice D.T.F."/>
            <person name="Petrovski S."/>
        </authorList>
    </citation>
    <scope>NUCLEOTIDE SEQUENCE [LARGE SCALE GENOMIC DNA]</scope>
    <source>
        <strain evidence="10">YV1</strain>
    </source>
</reference>
<reference evidence="3" key="3">
    <citation type="journal article" date="2018" name="Genome Announc.">
        <title>Complete Genome Sequences of Three Moraxella osloensis Strains Isolated from Human Skin.</title>
        <authorList>
            <person name="Lim J.Y."/>
            <person name="Hwang I."/>
            <person name="Ganzorig M."/>
            <person name="Huang S.L."/>
            <person name="Cho G.S."/>
            <person name="Franz C.M.A.P."/>
            <person name="Lee K."/>
        </authorList>
    </citation>
    <scope>NUCLEOTIDE SEQUENCE</scope>
    <source>
        <strain evidence="3">NP7</strain>
    </source>
</reference>
<dbReference type="PANTHER" id="PTHR46229">
    <property type="entry name" value="BOLA TRANSCRIPTION REGULATOR"/>
    <property type="match status" value="1"/>
</dbReference>
<accession>A0A0X8K5T9</accession>
<proteinExistence type="inferred from homology"/>
<dbReference type="PANTHER" id="PTHR46229:SF2">
    <property type="entry name" value="BOLA-LIKE PROTEIN 1"/>
    <property type="match status" value="1"/>
</dbReference>
<dbReference type="EMBL" id="CP024443">
    <property type="protein sequence ID" value="ATR79213.1"/>
    <property type="molecule type" value="Genomic_DNA"/>
</dbReference>
<keyword evidence="9" id="KW-1185">Reference proteome</keyword>
<evidence type="ECO:0000313" key="4">
    <source>
        <dbReference type="EMBL" id="PKZ69460.1"/>
    </source>
</evidence>
<dbReference type="Proteomes" id="UP000234914">
    <property type="component" value="Unassembled WGS sequence"/>
</dbReference>
<dbReference type="EMBL" id="PKJS01000003">
    <property type="protein sequence ID" value="PKZ69460.1"/>
    <property type="molecule type" value="Genomic_DNA"/>
</dbReference>
<name>A0A0X8K5T9_FAUOS</name>
<evidence type="ECO:0000313" key="6">
    <source>
        <dbReference type="EMBL" id="STY96853.1"/>
    </source>
</evidence>
<evidence type="ECO:0000313" key="7">
    <source>
        <dbReference type="Proteomes" id="UP000229340"/>
    </source>
</evidence>
<evidence type="ECO:0000256" key="2">
    <source>
        <dbReference type="RuleBase" id="RU003860"/>
    </source>
</evidence>
<dbReference type="Pfam" id="PF01722">
    <property type="entry name" value="BolA"/>
    <property type="match status" value="1"/>
</dbReference>
<evidence type="ECO:0000313" key="10">
    <source>
        <dbReference type="Proteomes" id="UP000464046"/>
    </source>
</evidence>
<dbReference type="EMBL" id="CP047226">
    <property type="protein sequence ID" value="QHG09967.1"/>
    <property type="molecule type" value="Genomic_DNA"/>
</dbReference>
<dbReference type="GeneID" id="35778495"/>
<dbReference type="Proteomes" id="UP000255230">
    <property type="component" value="Unassembled WGS sequence"/>
</dbReference>
<evidence type="ECO:0000256" key="1">
    <source>
        <dbReference type="ARBA" id="ARBA00005578"/>
    </source>
</evidence>
<dbReference type="EMBL" id="UGPY01000001">
    <property type="protein sequence ID" value="STY96853.1"/>
    <property type="molecule type" value="Genomic_DNA"/>
</dbReference>
<evidence type="ECO:0000313" key="3">
    <source>
        <dbReference type="EMBL" id="ATR79213.1"/>
    </source>
</evidence>
<sequence>MNAQDLITLLQPHFPSGKIEAANQGNKFDVRVVDDSFEGKRAVARQQAVLGLVSDKFASGEIHALNIQALTYAQWHEMQAKQAAQ</sequence>
<organism evidence="4 8">
    <name type="scientific">Faucicola osloensis</name>
    <name type="common">Moraxella osloensis</name>
    <dbReference type="NCBI Taxonomy" id="34062"/>
    <lineage>
        <taxon>Bacteria</taxon>
        <taxon>Pseudomonadati</taxon>
        <taxon>Pseudomonadota</taxon>
        <taxon>Gammaproteobacteria</taxon>
        <taxon>Moraxellales</taxon>
        <taxon>Moraxellaceae</taxon>
        <taxon>Faucicola</taxon>
    </lineage>
</organism>
<dbReference type="RefSeq" id="WP_036594190.1">
    <property type="nucleotide sequence ID" value="NZ_CBCRZU010000003.1"/>
</dbReference>
<dbReference type="Proteomes" id="UP000229340">
    <property type="component" value="Chromosome"/>
</dbReference>
<dbReference type="AlphaFoldDB" id="A0A0X8K5T9"/>
<comment type="similarity">
    <text evidence="1 2">Belongs to the BolA/IbaG family.</text>
</comment>
<dbReference type="InterPro" id="IPR002634">
    <property type="entry name" value="BolA"/>
</dbReference>
<reference evidence="4 8" key="2">
    <citation type="submission" date="2017-12" db="EMBL/GenBank/DDBJ databases">
        <title>Phylogenetic diversity of female urinary microbiome.</title>
        <authorList>
            <person name="Thomas-White K."/>
            <person name="Wolfe A.J."/>
        </authorList>
    </citation>
    <scope>NUCLEOTIDE SEQUENCE [LARGE SCALE GENOMIC DNA]</scope>
    <source>
        <strain evidence="4 8">UMB0416</strain>
    </source>
</reference>
<reference evidence="3" key="4">
    <citation type="journal article" date="2018" name="Misainmurhag Hoiji">
        <title>Complete genome sequence of multidrug-resistant Moraxella osloensis NP7 with multiple plasmids isolated from human skin.</title>
        <authorList>
            <person name="Ganzorig M."/>
            <person name="Lim J.Y."/>
            <person name="Hwang I."/>
            <person name="Lee K."/>
        </authorList>
    </citation>
    <scope>NUCLEOTIDE SEQUENCE</scope>
    <source>
        <strain evidence="3">NP7</strain>
    </source>
</reference>
<dbReference type="SUPFAM" id="SSF82657">
    <property type="entry name" value="BolA-like"/>
    <property type="match status" value="1"/>
</dbReference>
<evidence type="ECO:0000313" key="8">
    <source>
        <dbReference type="Proteomes" id="UP000234914"/>
    </source>
</evidence>
<dbReference type="InterPro" id="IPR050961">
    <property type="entry name" value="BolA/IbaG_stress_morph_reg"/>
</dbReference>
<reference evidence="6 9" key="5">
    <citation type="submission" date="2018-06" db="EMBL/GenBank/DDBJ databases">
        <authorList>
            <consortium name="Pathogen Informatics"/>
            <person name="Doyle S."/>
        </authorList>
    </citation>
    <scope>NUCLEOTIDE SEQUENCE [LARGE SCALE GENOMIC DNA]</scope>
    <source>
        <strain evidence="6 9">NCTC10465</strain>
    </source>
</reference>
<dbReference type="Gene3D" id="3.30.300.90">
    <property type="entry name" value="BolA-like"/>
    <property type="match status" value="1"/>
</dbReference>
<dbReference type="KEGG" id="mos:AXE82_04225"/>
<dbReference type="PIRSF" id="PIRSF003113">
    <property type="entry name" value="BolA"/>
    <property type="match status" value="1"/>
</dbReference>
<dbReference type="InterPro" id="IPR036065">
    <property type="entry name" value="BolA-like_sf"/>
</dbReference>
<dbReference type="STRING" id="34062.AXE82_04225"/>
<reference evidence="5" key="7">
    <citation type="journal article" date="2020" name="Microbiol. Resour. Announc.">
        <title>Complete Genome Sequence of Moraxella osloensis Strain YV1, Isolated from an Australian Wastewater Treatment Plant.</title>
        <authorList>
            <person name="Batinovic S."/>
            <person name="Rice D.T.F."/>
            <person name="Seviour R.J."/>
            <person name="Petrovski S."/>
        </authorList>
    </citation>
    <scope>NUCLEOTIDE SEQUENCE</scope>
    <source>
        <strain evidence="5">YV1</strain>
    </source>
</reference>